<name>A0A0H2UTM6_STRP3</name>
<reference evidence="1 2" key="1">
    <citation type="journal article" date="2002" name="Proc. Natl. Acad. Sci. U.S.A.">
        <title>Genome sequence of a serotype M3 strain of group A Streptococcus: phage-encoded toxins, the high-virulence phenotype, and clone emergence.</title>
        <authorList>
            <person name="Beres S.B."/>
            <person name="Sylva G.L."/>
            <person name="Barbian K.D."/>
            <person name="Lei B."/>
            <person name="Hoff J.S."/>
            <person name="Mammarella N.D."/>
            <person name="Liu M.Y."/>
            <person name="Smoot J.C."/>
            <person name="Porcella S.F."/>
            <person name="Parkins L.D."/>
            <person name="Campbell D.S."/>
            <person name="Smith T.M."/>
            <person name="McCormick J.K."/>
            <person name="Leung D.Y."/>
            <person name="Schlievert P.M."/>
            <person name="Musser J.M."/>
        </authorList>
    </citation>
    <scope>NUCLEOTIDE SEQUENCE [LARGE SCALE GENOMIC DNA]</scope>
    <source>
        <strain evidence="2">ATCC BAA-595 / MGAS315</strain>
    </source>
</reference>
<dbReference type="RefSeq" id="WP_002985505.1">
    <property type="nucleotide sequence ID" value="NC_004070.1"/>
</dbReference>
<proteinExistence type="predicted"/>
<dbReference type="Pfam" id="PF09148">
    <property type="entry name" value="DUF1934"/>
    <property type="match status" value="1"/>
</dbReference>
<dbReference type="InterPro" id="IPR012674">
    <property type="entry name" value="Calycin"/>
</dbReference>
<dbReference type="Proteomes" id="UP000000564">
    <property type="component" value="Chromosome"/>
</dbReference>
<dbReference type="SUPFAM" id="SSF50814">
    <property type="entry name" value="Lipocalins"/>
    <property type="match status" value="1"/>
</dbReference>
<dbReference type="GeneID" id="69901176"/>
<dbReference type="InterPro" id="IPR015231">
    <property type="entry name" value="DUF1934"/>
</dbReference>
<organism evidence="1 2">
    <name type="scientific">Streptococcus pyogenes serotype M3 (strain ATCC BAA-595 / MGAS315)</name>
    <dbReference type="NCBI Taxonomy" id="198466"/>
    <lineage>
        <taxon>Bacteria</taxon>
        <taxon>Bacillati</taxon>
        <taxon>Bacillota</taxon>
        <taxon>Bacilli</taxon>
        <taxon>Lactobacillales</taxon>
        <taxon>Streptococcaceae</taxon>
        <taxon>Streptococcus</taxon>
    </lineage>
</organism>
<dbReference type="Gene3D" id="2.40.128.20">
    <property type="match status" value="1"/>
</dbReference>
<evidence type="ECO:0008006" key="3">
    <source>
        <dbReference type="Google" id="ProtNLM"/>
    </source>
</evidence>
<protein>
    <recommendedName>
        <fullName evidence="3">DUF1934 domain-containing protein</fullName>
    </recommendedName>
</protein>
<dbReference type="KEGG" id="spg:SpyM3_0439"/>
<accession>A0A0H2UTM6</accession>
<dbReference type="HOGENOM" id="CLU_135664_0_0_9"/>
<sequence>MKLQLTNHIRFGDETEIIQEIHDCEWREKGGYQYLIYQNTDKEKVVIKYNETELTMSRFSNPQSIMKFFAGKKVLIALPTPMGVQQFLTDTSHYHLDCSCQKLDLHYHLLQAQTEMLFASYHLELSWD</sequence>
<dbReference type="EMBL" id="AE014074">
    <property type="protein sequence ID" value="AAM79046.1"/>
    <property type="molecule type" value="Genomic_DNA"/>
</dbReference>
<gene>
    <name evidence="1" type="ordered locus">SpyM3_0439</name>
</gene>
<dbReference type="AlphaFoldDB" id="A0A0H2UTM6"/>
<evidence type="ECO:0000313" key="1">
    <source>
        <dbReference type="EMBL" id="AAM79046.1"/>
    </source>
</evidence>
<evidence type="ECO:0000313" key="2">
    <source>
        <dbReference type="Proteomes" id="UP000000564"/>
    </source>
</evidence>